<dbReference type="FunCoup" id="D3BMP1">
    <property type="interactions" value="4"/>
</dbReference>
<evidence type="ECO:0000259" key="5">
    <source>
        <dbReference type="SMART" id="SM00382"/>
    </source>
</evidence>
<dbReference type="Proteomes" id="UP000001396">
    <property type="component" value="Unassembled WGS sequence"/>
</dbReference>
<dbReference type="GO" id="GO:0005743">
    <property type="term" value="C:mitochondrial inner membrane"/>
    <property type="evidence" value="ECO:0007669"/>
    <property type="project" value="UniProtKB-SubCell"/>
</dbReference>
<dbReference type="InterPro" id="IPR050747">
    <property type="entry name" value="Mitochondrial_chaperone_BCS1"/>
</dbReference>
<keyword evidence="8" id="KW-1185">Reference proteome</keyword>
<dbReference type="InterPro" id="IPR003593">
    <property type="entry name" value="AAA+_ATPase"/>
</dbReference>
<dbReference type="Pfam" id="PF08740">
    <property type="entry name" value="BCS1_N"/>
    <property type="match status" value="1"/>
</dbReference>
<dbReference type="Pfam" id="PF00004">
    <property type="entry name" value="AAA"/>
    <property type="match status" value="1"/>
</dbReference>
<dbReference type="SMART" id="SM00382">
    <property type="entry name" value="AAA"/>
    <property type="match status" value="1"/>
</dbReference>
<reference evidence="7 8" key="1">
    <citation type="journal article" date="2011" name="Genome Res.">
        <title>Phylogeny-wide analysis of social amoeba genomes highlights ancient origins for complex intercellular communication.</title>
        <authorList>
            <person name="Heidel A.J."/>
            <person name="Lawal H.M."/>
            <person name="Felder M."/>
            <person name="Schilde C."/>
            <person name="Helps N.R."/>
            <person name="Tunggal B."/>
            <person name="Rivero F."/>
            <person name="John U."/>
            <person name="Schleicher M."/>
            <person name="Eichinger L."/>
            <person name="Platzer M."/>
            <person name="Noegel A.A."/>
            <person name="Schaap P."/>
            <person name="Gloeckner G."/>
        </authorList>
    </citation>
    <scope>NUCLEOTIDE SEQUENCE [LARGE SCALE GENOMIC DNA]</scope>
    <source>
        <strain evidence="8">ATCC 26659 / Pp 5 / PN500</strain>
    </source>
</reference>
<dbReference type="InterPro" id="IPR027417">
    <property type="entry name" value="P-loop_NTPase"/>
</dbReference>
<feature type="compositionally biased region" description="Polar residues" evidence="4">
    <location>
        <begin position="376"/>
        <end position="386"/>
    </location>
</feature>
<dbReference type="InterPro" id="IPR003959">
    <property type="entry name" value="ATPase_AAA_core"/>
</dbReference>
<evidence type="ECO:0000256" key="4">
    <source>
        <dbReference type="SAM" id="MobiDB-lite"/>
    </source>
</evidence>
<comment type="caution">
    <text evidence="7">The sequence shown here is derived from an EMBL/GenBank/DDBJ whole genome shotgun (WGS) entry which is preliminary data.</text>
</comment>
<dbReference type="EMBL" id="ADBJ01000043">
    <property type="protein sequence ID" value="EFA77253.1"/>
    <property type="molecule type" value="Genomic_DNA"/>
</dbReference>
<accession>D3BMP1</accession>
<evidence type="ECO:0000256" key="2">
    <source>
        <dbReference type="ARBA" id="ARBA00007448"/>
    </source>
</evidence>
<feature type="region of interest" description="Disordered" evidence="4">
    <location>
        <begin position="372"/>
        <end position="405"/>
    </location>
</feature>
<dbReference type="SUPFAM" id="SSF52540">
    <property type="entry name" value="P-loop containing nucleoside triphosphate hydrolases"/>
    <property type="match status" value="1"/>
</dbReference>
<comment type="similarity">
    <text evidence="2">Belongs to the AAA ATPase family. BCS1 subfamily.</text>
</comment>
<comment type="subcellular location">
    <subcellularLocation>
        <location evidence="1">Mitochondrion inner membrane</location>
        <topology evidence="1">Single-pass membrane protein</topology>
    </subcellularLocation>
</comment>
<dbReference type="RefSeq" id="XP_020429382.1">
    <property type="nucleotide sequence ID" value="XM_020583195.1"/>
</dbReference>
<dbReference type="InParanoid" id="D3BMP1"/>
<sequence length="405" mass="44673">MDNVLNPTGDPGTAGIGMLGGMLGMAGMTQSGSMAEVKSGKPEFKLLPTGTVWIRYKGYLVYIVRESSEKRSIDGMREDFIDVTILRGDLEIVKDLINTAMEYSINLNKDKTKIYSLEPHSQFWECISIQPKRSIESVILDSNIGQKVIEDVDNFINGKQWYINTGVPYRRGYLLFGPPGTGKTSYILSVAGKFGMSISIMNMSKGIHDGNIHSIIQKTPKETILVLEDIDAAFIERKGKNDVLTFSGLLNALDGLASSDGRILIMTTNHIERLSPSLIRPGRIDIKVKFDYASEVSTAQLQGWFIIHRDDPSQLLLTIDDFLVQCERETNSSSSSAKSENTVEVLSPRTMGNGIAALKSIALHGSPDEVHLLSEADQSSPSSLNDSDQETNLRRRSYVPTMISD</sequence>
<dbReference type="STRING" id="670386.D3BMP1"/>
<dbReference type="AlphaFoldDB" id="D3BMP1"/>
<proteinExistence type="inferred from homology"/>
<protein>
    <submittedName>
        <fullName evidence="7">AAA ATPase domain-containing protein</fullName>
    </submittedName>
</protein>
<dbReference type="InterPro" id="IPR014851">
    <property type="entry name" value="BCS1_N"/>
</dbReference>
<dbReference type="GO" id="GO:0016887">
    <property type="term" value="F:ATP hydrolysis activity"/>
    <property type="evidence" value="ECO:0007669"/>
    <property type="project" value="InterPro"/>
</dbReference>
<keyword evidence="3" id="KW-0999">Mitochondrion inner membrane</keyword>
<evidence type="ECO:0000256" key="3">
    <source>
        <dbReference type="ARBA" id="ARBA00022792"/>
    </source>
</evidence>
<organism evidence="7 8">
    <name type="scientific">Heterostelium pallidum (strain ATCC 26659 / Pp 5 / PN500)</name>
    <name type="common">Cellular slime mold</name>
    <name type="synonym">Polysphondylium pallidum</name>
    <dbReference type="NCBI Taxonomy" id="670386"/>
    <lineage>
        <taxon>Eukaryota</taxon>
        <taxon>Amoebozoa</taxon>
        <taxon>Evosea</taxon>
        <taxon>Eumycetozoa</taxon>
        <taxon>Dictyostelia</taxon>
        <taxon>Acytosteliales</taxon>
        <taxon>Acytosteliaceae</taxon>
        <taxon>Heterostelium</taxon>
    </lineage>
</organism>
<dbReference type="PANTHER" id="PTHR23070">
    <property type="entry name" value="BCS1 AAA-TYPE ATPASE"/>
    <property type="match status" value="1"/>
</dbReference>
<gene>
    <name evidence="7" type="ORF">PPL_12464</name>
</gene>
<feature type="domain" description="AAA+ ATPase" evidence="5">
    <location>
        <begin position="169"/>
        <end position="294"/>
    </location>
</feature>
<dbReference type="SMART" id="SM01024">
    <property type="entry name" value="BCS1_N"/>
    <property type="match status" value="1"/>
</dbReference>
<evidence type="ECO:0000256" key="1">
    <source>
        <dbReference type="ARBA" id="ARBA00004434"/>
    </source>
</evidence>
<dbReference type="GeneID" id="31367931"/>
<dbReference type="GO" id="GO:0005524">
    <property type="term" value="F:ATP binding"/>
    <property type="evidence" value="ECO:0007669"/>
    <property type="project" value="InterPro"/>
</dbReference>
<dbReference type="Gene3D" id="3.40.50.300">
    <property type="entry name" value="P-loop containing nucleotide triphosphate hydrolases"/>
    <property type="match status" value="1"/>
</dbReference>
<evidence type="ECO:0000313" key="7">
    <source>
        <dbReference type="EMBL" id="EFA77253.1"/>
    </source>
</evidence>
<name>D3BMP1_HETP5</name>
<keyword evidence="3" id="KW-0472">Membrane</keyword>
<keyword evidence="3" id="KW-0496">Mitochondrion</keyword>
<evidence type="ECO:0000259" key="6">
    <source>
        <dbReference type="SMART" id="SM01024"/>
    </source>
</evidence>
<feature type="domain" description="BCS1 N-terminal" evidence="6">
    <location>
        <begin position="14"/>
        <end position="138"/>
    </location>
</feature>
<evidence type="ECO:0000313" key="8">
    <source>
        <dbReference type="Proteomes" id="UP000001396"/>
    </source>
</evidence>